<evidence type="ECO:0000313" key="2">
    <source>
        <dbReference type="Proteomes" id="UP000290288"/>
    </source>
</evidence>
<reference evidence="1 2" key="1">
    <citation type="submission" date="2019-01" db="EMBL/GenBank/DDBJ databases">
        <title>Draft genome sequence of Psathyrella aberdarensis IHI B618.</title>
        <authorList>
            <person name="Buettner E."/>
            <person name="Kellner H."/>
        </authorList>
    </citation>
    <scope>NUCLEOTIDE SEQUENCE [LARGE SCALE GENOMIC DNA]</scope>
    <source>
        <strain evidence="1 2">IHI B618</strain>
    </source>
</reference>
<accession>A0A4V1Q1T4</accession>
<dbReference type="Gene3D" id="1.10.510.10">
    <property type="entry name" value="Transferase(Phosphotransferase) domain 1"/>
    <property type="match status" value="1"/>
</dbReference>
<proteinExistence type="predicted"/>
<organism evidence="1 2">
    <name type="scientific">Candolleomyces aberdarensis</name>
    <dbReference type="NCBI Taxonomy" id="2316362"/>
    <lineage>
        <taxon>Eukaryota</taxon>
        <taxon>Fungi</taxon>
        <taxon>Dikarya</taxon>
        <taxon>Basidiomycota</taxon>
        <taxon>Agaricomycotina</taxon>
        <taxon>Agaricomycetes</taxon>
        <taxon>Agaricomycetidae</taxon>
        <taxon>Agaricales</taxon>
        <taxon>Agaricineae</taxon>
        <taxon>Psathyrellaceae</taxon>
        <taxon>Candolleomyces</taxon>
    </lineage>
</organism>
<dbReference type="EMBL" id="SDEE01001150">
    <property type="protein sequence ID" value="RXW12698.1"/>
    <property type="molecule type" value="Genomic_DNA"/>
</dbReference>
<gene>
    <name evidence="1" type="ORF">EST38_g13155</name>
</gene>
<dbReference type="Proteomes" id="UP000290288">
    <property type="component" value="Unassembled WGS sequence"/>
</dbReference>
<dbReference type="STRING" id="2316362.A0A4V1Q1T4"/>
<evidence type="ECO:0000313" key="1">
    <source>
        <dbReference type="EMBL" id="RXW12698.1"/>
    </source>
</evidence>
<sequence length="190" mass="22319">MTDATTRLQKHFETLNAGEIYWREKYRWLLDSGYRLRPRYHPDWVPSWKTNPRLNDVACEDSIINHRIAICDAVKVDDNSPVILKRVSQGSNTEELEIVRYLAEEPRKSDPRNHSVPIFDILQPPDHPSEQILVMALCRRWDSPEFETTGEAADCIRQLLEGVRYLHENRIAHRYCLSSPILCRMLTFCQ</sequence>
<evidence type="ECO:0008006" key="3">
    <source>
        <dbReference type="Google" id="ProtNLM"/>
    </source>
</evidence>
<dbReference type="InterPro" id="IPR011009">
    <property type="entry name" value="Kinase-like_dom_sf"/>
</dbReference>
<name>A0A4V1Q1T4_9AGAR</name>
<dbReference type="OrthoDB" id="5987198at2759"/>
<dbReference type="SUPFAM" id="SSF56112">
    <property type="entry name" value="Protein kinase-like (PK-like)"/>
    <property type="match status" value="1"/>
</dbReference>
<dbReference type="AlphaFoldDB" id="A0A4V1Q1T4"/>
<protein>
    <recommendedName>
        <fullName evidence="3">Protein kinase domain-containing protein</fullName>
    </recommendedName>
</protein>
<comment type="caution">
    <text evidence="1">The sequence shown here is derived from an EMBL/GenBank/DDBJ whole genome shotgun (WGS) entry which is preliminary data.</text>
</comment>
<keyword evidence="2" id="KW-1185">Reference proteome</keyword>